<dbReference type="Proteomes" id="UP001355653">
    <property type="component" value="Unassembled WGS sequence"/>
</dbReference>
<feature type="transmembrane region" description="Helical" evidence="1">
    <location>
        <begin position="137"/>
        <end position="154"/>
    </location>
</feature>
<feature type="transmembrane region" description="Helical" evidence="1">
    <location>
        <begin position="79"/>
        <end position="96"/>
    </location>
</feature>
<accession>A0ABU6DGS3</accession>
<keyword evidence="3" id="KW-1185">Reference proteome</keyword>
<keyword evidence="1" id="KW-1133">Transmembrane helix</keyword>
<comment type="caution">
    <text evidence="2">The sequence shown here is derived from an EMBL/GenBank/DDBJ whole genome shotgun (WGS) entry which is preliminary data.</text>
</comment>
<name>A0ABU6DGS3_9BACL</name>
<protein>
    <submittedName>
        <fullName evidence="2">Uncharacterized protein</fullName>
    </submittedName>
</protein>
<gene>
    <name evidence="2" type="ORF">P5G65_23985</name>
</gene>
<organism evidence="2 3">
    <name type="scientific">Paenibacillus chondroitinus</name>
    <dbReference type="NCBI Taxonomy" id="59842"/>
    <lineage>
        <taxon>Bacteria</taxon>
        <taxon>Bacillati</taxon>
        <taxon>Bacillota</taxon>
        <taxon>Bacilli</taxon>
        <taxon>Bacillales</taxon>
        <taxon>Paenibacillaceae</taxon>
        <taxon>Paenibacillus</taxon>
    </lineage>
</organism>
<proteinExistence type="predicted"/>
<feature type="transmembrane region" description="Helical" evidence="1">
    <location>
        <begin position="14"/>
        <end position="30"/>
    </location>
</feature>
<dbReference type="RefSeq" id="WP_127455047.1">
    <property type="nucleotide sequence ID" value="NZ_JAROBY010000041.1"/>
</dbReference>
<feature type="transmembrane region" description="Helical" evidence="1">
    <location>
        <begin position="108"/>
        <end position="131"/>
    </location>
</feature>
<keyword evidence="1" id="KW-0812">Transmembrane</keyword>
<reference evidence="2 3" key="1">
    <citation type="submission" date="2023-03" db="EMBL/GenBank/DDBJ databases">
        <title>Bacillus Genome Sequencing.</title>
        <authorList>
            <person name="Dunlap C."/>
        </authorList>
    </citation>
    <scope>NUCLEOTIDE SEQUENCE [LARGE SCALE GENOMIC DNA]</scope>
    <source>
        <strain evidence="2 3">NRS-1351</strain>
    </source>
</reference>
<feature type="transmembrane region" description="Helical" evidence="1">
    <location>
        <begin position="37"/>
        <end position="59"/>
    </location>
</feature>
<evidence type="ECO:0000313" key="3">
    <source>
        <dbReference type="Proteomes" id="UP001355653"/>
    </source>
</evidence>
<evidence type="ECO:0000256" key="1">
    <source>
        <dbReference type="SAM" id="Phobius"/>
    </source>
</evidence>
<evidence type="ECO:0000313" key="2">
    <source>
        <dbReference type="EMBL" id="MEB4796965.1"/>
    </source>
</evidence>
<dbReference type="EMBL" id="JAROBY010000041">
    <property type="protein sequence ID" value="MEB4796965.1"/>
    <property type="molecule type" value="Genomic_DNA"/>
</dbReference>
<keyword evidence="1" id="KW-0472">Membrane</keyword>
<sequence>MILYPPEHFDINEWFTLISLAVTVTIAFLLPKRFSPVAITVYTVFTVFISQSVDSLIAVKPFDMYDVSDSSKYEVMDIVIYYFNYPPYTYIFLYFYDKWKLKGIVRILYVGLFSGISVFFEWIACLCHVFTFNGWKLWYSPFVYLVVFTLYIIVHHATEKVLRGYAARSH</sequence>